<name>A0A0L7QSG1_9HYME</name>
<feature type="compositionally biased region" description="Low complexity" evidence="14">
    <location>
        <begin position="1076"/>
        <end position="1088"/>
    </location>
</feature>
<feature type="compositionally biased region" description="Basic and acidic residues" evidence="14">
    <location>
        <begin position="518"/>
        <end position="534"/>
    </location>
</feature>
<sequence>MQNWNQWQLSAGAVATPMPQPPVGYAAPGADPMAMMQAYMQYYNQPAPSGYTAEQWAAAQQQNWAQWQQWQQQYQQWQAQYGEKYQETMKHMSAQNINLATQVPQLPIVQPPPPLPKEDTKPPLPPTTINTYQFTSMPPPHQNNLPLFPVKQNTNATMQQTNVQNCPQNPPLPPSQPPLPPENSNSSKESNNLNGKRNSNTVSESNSAKKLKVEDEELTEAEKTFDAQFKQWEEQFNKWKQQNANHPDKTQYKQYEAKWTSWREKLIERREQMRRKREQQKQAAVKAEVEKTKSLPGDDKIMNILSSTENQGLINNLLGIGKTLGLTGKQNTNVPPPPPPPPATETTVSNVQTVSVTSSSQATTQSSTSQMPVMNMMSSNMLTTSPWNTQQWTPQYNAGVNVQNFPNFQHMTGVPPPPFGAPSTQMPPPNFTQPPPNFPAVPNFSQPPPGFVSNDSRQSHNVRPPMPAHVQGRPPPFGPNATGPDGNPIHNERPNQTGSMNNFDPSTSSTNFGMSDPARQKEGVPPERFNRDGINEQQSNQFRNDMFGQRNESYKLNDERMPDSDQFRREDRNNQFNQQKQNFNNDRFAPGNDRFGPVNNRFAIGNDRFAPGDNRFGPGNDRFVPGDNRFGPGNERFGPGGERIGQGNEPVNDRFGPNNDRFGPNNEPFGSGGDRFNEKLLDNPTDFGSQSSNESYFGLRAQTDRPFDNRQFDIRGIGEFRSKGSADNNSGPKIQGSSEAGGDGGAFDNKEQIPIDKSMQQGQFDSNDIQNPGWRQPFSKNSFGDIDQRSGRDFSYADKPLLVQNETFNQGSVNNIERRSPLDGNKSNIPDNRSEKSMSDMTIGGYKAGYGESSSGSDYNKFGSPMFMKRSGDNRQSQVRCQTVKEFCIEKQFNYNHGGAGGDKKFTEHIPAKVIDYAHTSQTPNQDHLTPVQCFDYGHGNLKPLVPEHEVHPKKDFRNWEENEQNLKEYADKIRRYEYYAGKTESKWSGDYNQRRDNEELMDDRKPERERREREDHKGKDRDDRIFDHTSQTSDKDQDNHYDKSANKERTRERCEISQKEMNKENDKEEERSKGNINWQENSNNNIIDTKPQETSVTDTQHNVLEPAQKTLELAKTPNCTMVDDLLCPPGRQNRPPKIAIILRGPPGSGKSFVAKLIKDKEVEQGGSAPRILSLDDYFLAEKEIESTDDNGKKVTIKEMIYEYEEAMEQSYITSLVKAFKKNITDGFFNFIILDCINEKISDYEEMWSFAKTKGFKVYVCEMEMDLQICLKRNIHNRTEDEINRIIDYFEPTPSYHQKLDVNSMLQEQAIEEVHMEDSEEPQEKSSQQNEDSQDSQDDTQDDAIGVSKWERMEAEDKLDRLDGLAKMKNEGKVQTMKDFLQVPDYYNMEDTSGKKRVRWADLEERKEQEKMRAVGFVVGHTNWDRMMDPTKGGSALTRTKYI</sequence>
<comment type="subcellular location">
    <subcellularLocation>
        <location evidence="1">Nucleus speckle</location>
    </subcellularLocation>
</comment>
<keyword evidence="4" id="KW-1017">Isopeptide bond</keyword>
<feature type="compositionally biased region" description="Acidic residues" evidence="14">
    <location>
        <begin position="1332"/>
        <end position="1342"/>
    </location>
</feature>
<evidence type="ECO:0000256" key="5">
    <source>
        <dbReference type="ARBA" id="ARBA00022843"/>
    </source>
</evidence>
<dbReference type="STRING" id="597456.A0A0L7QSG1"/>
<feature type="compositionally biased region" description="Polar residues" evidence="14">
    <location>
        <begin position="195"/>
        <end position="208"/>
    </location>
</feature>
<evidence type="ECO:0000256" key="3">
    <source>
        <dbReference type="ARBA" id="ARBA00022491"/>
    </source>
</evidence>
<comment type="subunit">
    <text evidence="10">Interacts with PPP1CA and NCOA5. Forms a complex with ILF2, ILF3, KHDRBS1, RBMX, NCOA5 and PPP1CA.</text>
</comment>
<feature type="domain" description="YLPM1-like spectrin repeat" evidence="15">
    <location>
        <begin position="209"/>
        <end position="284"/>
    </location>
</feature>
<evidence type="ECO:0000256" key="1">
    <source>
        <dbReference type="ARBA" id="ARBA00004324"/>
    </source>
</evidence>
<evidence type="ECO:0000256" key="10">
    <source>
        <dbReference type="ARBA" id="ARBA00065932"/>
    </source>
</evidence>
<evidence type="ECO:0000256" key="9">
    <source>
        <dbReference type="ARBA" id="ARBA00058677"/>
    </source>
</evidence>
<feature type="region of interest" description="Disordered" evidence="14">
    <location>
        <begin position="1314"/>
        <end position="1350"/>
    </location>
</feature>
<dbReference type="Gene3D" id="3.40.50.300">
    <property type="entry name" value="P-loop containing nucleotide triphosphate hydrolases"/>
    <property type="match status" value="1"/>
</dbReference>
<evidence type="ECO:0000259" key="15">
    <source>
        <dbReference type="Pfam" id="PF26583"/>
    </source>
</evidence>
<feature type="compositionally biased region" description="Polar residues" evidence="14">
    <location>
        <begin position="494"/>
        <end position="513"/>
    </location>
</feature>
<feature type="compositionally biased region" description="Pro residues" evidence="14">
    <location>
        <begin position="334"/>
        <end position="343"/>
    </location>
</feature>
<feature type="region of interest" description="Disordered" evidence="14">
    <location>
        <begin position="762"/>
        <end position="791"/>
    </location>
</feature>
<evidence type="ECO:0000256" key="6">
    <source>
        <dbReference type="ARBA" id="ARBA00023015"/>
    </source>
</evidence>
<feature type="coiled-coil region" evidence="13">
    <location>
        <begin position="263"/>
        <end position="290"/>
    </location>
</feature>
<evidence type="ECO:0000313" key="16">
    <source>
        <dbReference type="EMBL" id="KOC61577.1"/>
    </source>
</evidence>
<keyword evidence="17" id="KW-1185">Reference proteome</keyword>
<organism evidence="16 17">
    <name type="scientific">Habropoda laboriosa</name>
    <dbReference type="NCBI Taxonomy" id="597456"/>
    <lineage>
        <taxon>Eukaryota</taxon>
        <taxon>Metazoa</taxon>
        <taxon>Ecdysozoa</taxon>
        <taxon>Arthropoda</taxon>
        <taxon>Hexapoda</taxon>
        <taxon>Insecta</taxon>
        <taxon>Pterygota</taxon>
        <taxon>Neoptera</taxon>
        <taxon>Endopterygota</taxon>
        <taxon>Hymenoptera</taxon>
        <taxon>Apocrita</taxon>
        <taxon>Aculeata</taxon>
        <taxon>Apoidea</taxon>
        <taxon>Anthophila</taxon>
        <taxon>Apidae</taxon>
        <taxon>Habropoda</taxon>
    </lineage>
</organism>
<feature type="region of interest" description="Disordered" evidence="14">
    <location>
        <begin position="161"/>
        <end position="216"/>
    </location>
</feature>
<feature type="region of interest" description="Disordered" evidence="14">
    <location>
        <begin position="328"/>
        <end position="347"/>
    </location>
</feature>
<keyword evidence="13" id="KW-0175">Coiled coil</keyword>
<keyword evidence="2" id="KW-0488">Methylation</keyword>
<evidence type="ECO:0000256" key="12">
    <source>
        <dbReference type="ARBA" id="ARBA00083294"/>
    </source>
</evidence>
<dbReference type="OrthoDB" id="513595at2759"/>
<keyword evidence="7" id="KW-0804">Transcription</keyword>
<dbReference type="EMBL" id="KQ414757">
    <property type="protein sequence ID" value="KOC61577.1"/>
    <property type="molecule type" value="Genomic_DNA"/>
</dbReference>
<dbReference type="InterPro" id="IPR026314">
    <property type="entry name" value="YLP_motif_con_p1"/>
</dbReference>
<keyword evidence="5" id="KW-0832">Ubl conjugation</keyword>
<feature type="region of interest" description="Disordered" evidence="14">
    <location>
        <begin position="634"/>
        <end position="693"/>
    </location>
</feature>
<evidence type="ECO:0000256" key="13">
    <source>
        <dbReference type="SAM" id="Coils"/>
    </source>
</evidence>
<feature type="region of interest" description="Disordered" evidence="14">
    <location>
        <begin position="988"/>
        <end position="1096"/>
    </location>
</feature>
<evidence type="ECO:0000256" key="2">
    <source>
        <dbReference type="ARBA" id="ARBA00022481"/>
    </source>
</evidence>
<feature type="region of interest" description="Disordered" evidence="14">
    <location>
        <begin position="446"/>
        <end position="566"/>
    </location>
</feature>
<accession>A0A0L7QSG1</accession>
<dbReference type="PANTHER" id="PTHR13413:SF0">
    <property type="entry name" value="YLP MOTIF-CONTAINING PROTEIN 1"/>
    <property type="match status" value="1"/>
</dbReference>
<feature type="compositionally biased region" description="Pro residues" evidence="14">
    <location>
        <begin position="168"/>
        <end position="181"/>
    </location>
</feature>
<evidence type="ECO:0000256" key="7">
    <source>
        <dbReference type="ARBA" id="ARBA00023163"/>
    </source>
</evidence>
<feature type="compositionally biased region" description="Basic and acidic residues" evidence="14">
    <location>
        <begin position="988"/>
        <end position="1074"/>
    </location>
</feature>
<dbReference type="InterPro" id="IPR027417">
    <property type="entry name" value="P-loop_NTPase"/>
</dbReference>
<comment type="function">
    <text evidence="9">Plays a role in the reduction of telomerase activity during differentiation of embryonic stem cells by binding to the core promoter of TERT and controlling its down-regulation.</text>
</comment>
<dbReference type="SUPFAM" id="SSF52540">
    <property type="entry name" value="P-loop containing nucleoside triphosphate hydrolases"/>
    <property type="match status" value="1"/>
</dbReference>
<dbReference type="Pfam" id="PF26583">
    <property type="entry name" value="Spectrin_YLPM1"/>
    <property type="match status" value="1"/>
</dbReference>
<dbReference type="PANTHER" id="PTHR13413">
    <property type="entry name" value="YLP MOTIF CONTAINING PROTEIN NUCLEAR PROTEIN ZAP"/>
    <property type="match status" value="1"/>
</dbReference>
<feature type="region of interest" description="Disordered" evidence="14">
    <location>
        <begin position="109"/>
        <end position="148"/>
    </location>
</feature>
<dbReference type="GO" id="GO:0016607">
    <property type="term" value="C:nuclear speck"/>
    <property type="evidence" value="ECO:0007669"/>
    <property type="project" value="UniProtKB-SubCell"/>
</dbReference>
<feature type="region of interest" description="Disordered" evidence="14">
    <location>
        <begin position="815"/>
        <end position="839"/>
    </location>
</feature>
<feature type="compositionally biased region" description="Polar residues" evidence="14">
    <location>
        <begin position="725"/>
        <end position="738"/>
    </location>
</feature>
<feature type="compositionally biased region" description="Low complexity" evidence="14">
    <location>
        <begin position="182"/>
        <end position="194"/>
    </location>
</feature>
<dbReference type="InterPro" id="IPR058903">
    <property type="entry name" value="Spectrin_YLPM1-like"/>
</dbReference>
<keyword evidence="3" id="KW-0678">Repressor</keyword>
<reference evidence="16 17" key="1">
    <citation type="submission" date="2015-07" db="EMBL/GenBank/DDBJ databases">
        <title>The genome of Habropoda laboriosa.</title>
        <authorList>
            <person name="Pan H."/>
            <person name="Kapheim K."/>
        </authorList>
    </citation>
    <scope>NUCLEOTIDE SEQUENCE [LARGE SCALE GENOMIC DNA]</scope>
    <source>
        <strain evidence="16">0110345459</strain>
    </source>
</reference>
<protein>
    <recommendedName>
        <fullName evidence="11">YLP motif-containing protein 1</fullName>
    </recommendedName>
    <alternativeName>
        <fullName evidence="12">Nuclear protein ZAP3</fullName>
    </alternativeName>
</protein>
<evidence type="ECO:0000256" key="8">
    <source>
        <dbReference type="ARBA" id="ARBA00023242"/>
    </source>
</evidence>
<proteinExistence type="predicted"/>
<keyword evidence="6" id="KW-0805">Transcription regulation</keyword>
<feature type="region of interest" description="Disordered" evidence="14">
    <location>
        <begin position="719"/>
        <end position="750"/>
    </location>
</feature>
<dbReference type="Proteomes" id="UP000053825">
    <property type="component" value="Unassembled WGS sequence"/>
</dbReference>
<feature type="compositionally biased region" description="Basic and acidic residues" evidence="14">
    <location>
        <begin position="552"/>
        <end position="566"/>
    </location>
</feature>
<evidence type="ECO:0000256" key="14">
    <source>
        <dbReference type="SAM" id="MobiDB-lite"/>
    </source>
</evidence>
<dbReference type="GO" id="GO:0032204">
    <property type="term" value="P:regulation of telomere maintenance"/>
    <property type="evidence" value="ECO:0007669"/>
    <property type="project" value="TreeGrafter"/>
</dbReference>
<gene>
    <name evidence="16" type="ORF">WH47_06279</name>
</gene>
<evidence type="ECO:0000313" key="17">
    <source>
        <dbReference type="Proteomes" id="UP000053825"/>
    </source>
</evidence>
<dbReference type="FunFam" id="3.40.50.300:FF:000399">
    <property type="entry name" value="YLP motif containing 1"/>
    <property type="match status" value="1"/>
</dbReference>
<evidence type="ECO:0000256" key="11">
    <source>
        <dbReference type="ARBA" id="ARBA00068971"/>
    </source>
</evidence>
<evidence type="ECO:0000256" key="4">
    <source>
        <dbReference type="ARBA" id="ARBA00022499"/>
    </source>
</evidence>
<keyword evidence="8" id="KW-0539">Nucleus</keyword>